<keyword evidence="7" id="KW-1185">Reference proteome</keyword>
<dbReference type="EMBL" id="BDSP01000289">
    <property type="protein sequence ID" value="GAX29401.1"/>
    <property type="molecule type" value="Genomic_DNA"/>
</dbReference>
<keyword evidence="3" id="KW-0240">DNA-directed RNA polymerase</keyword>
<evidence type="ECO:0000313" key="6">
    <source>
        <dbReference type="EMBL" id="GAX29401.1"/>
    </source>
</evidence>
<dbReference type="Pfam" id="PF06870">
    <property type="entry name" value="RNA_pol_I_A49"/>
    <property type="match status" value="1"/>
</dbReference>
<dbReference type="GO" id="GO:0006351">
    <property type="term" value="P:DNA-templated transcription"/>
    <property type="evidence" value="ECO:0007669"/>
    <property type="project" value="InterPro"/>
</dbReference>
<dbReference type="AlphaFoldDB" id="A0A1Z5KTP6"/>
<dbReference type="InParanoid" id="A0A1Z5KTP6"/>
<proteinExistence type="inferred from homology"/>
<protein>
    <submittedName>
        <fullName evidence="6">Uncharacterized protein</fullName>
    </submittedName>
</protein>
<evidence type="ECO:0000256" key="2">
    <source>
        <dbReference type="ARBA" id="ARBA00009430"/>
    </source>
</evidence>
<dbReference type="InterPro" id="IPR009668">
    <property type="entry name" value="RNA_pol-assoc_fac_A49-like"/>
</dbReference>
<evidence type="ECO:0000256" key="4">
    <source>
        <dbReference type="ARBA" id="ARBA00023163"/>
    </source>
</evidence>
<comment type="caution">
    <text evidence="6">The sequence shown here is derived from an EMBL/GenBank/DDBJ whole genome shotgun (WGS) entry which is preliminary data.</text>
</comment>
<organism evidence="6 7">
    <name type="scientific">Fistulifera solaris</name>
    <name type="common">Oleaginous diatom</name>
    <dbReference type="NCBI Taxonomy" id="1519565"/>
    <lineage>
        <taxon>Eukaryota</taxon>
        <taxon>Sar</taxon>
        <taxon>Stramenopiles</taxon>
        <taxon>Ochrophyta</taxon>
        <taxon>Bacillariophyta</taxon>
        <taxon>Bacillariophyceae</taxon>
        <taxon>Bacillariophycidae</taxon>
        <taxon>Naviculales</taxon>
        <taxon>Naviculaceae</taxon>
        <taxon>Fistulifera</taxon>
    </lineage>
</organism>
<dbReference type="OrthoDB" id="532500at2759"/>
<dbReference type="GO" id="GO:0000428">
    <property type="term" value="C:DNA-directed RNA polymerase complex"/>
    <property type="evidence" value="ECO:0007669"/>
    <property type="project" value="UniProtKB-KW"/>
</dbReference>
<accession>A0A1Z5KTP6</accession>
<reference evidence="6 7" key="1">
    <citation type="journal article" date="2015" name="Plant Cell">
        <title>Oil accumulation by the oleaginous diatom Fistulifera solaris as revealed by the genome and transcriptome.</title>
        <authorList>
            <person name="Tanaka T."/>
            <person name="Maeda Y."/>
            <person name="Veluchamy A."/>
            <person name="Tanaka M."/>
            <person name="Abida H."/>
            <person name="Marechal E."/>
            <person name="Bowler C."/>
            <person name="Muto M."/>
            <person name="Sunaga Y."/>
            <person name="Tanaka M."/>
            <person name="Yoshino T."/>
            <person name="Taniguchi T."/>
            <person name="Fukuda Y."/>
            <person name="Nemoto M."/>
            <person name="Matsumoto M."/>
            <person name="Wong P.S."/>
            <person name="Aburatani S."/>
            <person name="Fujibuchi W."/>
        </authorList>
    </citation>
    <scope>NUCLEOTIDE SEQUENCE [LARGE SCALE GENOMIC DNA]</scope>
    <source>
        <strain evidence="6 7">JPCC DA0580</strain>
    </source>
</reference>
<gene>
    <name evidence="6" type="ORF">FisN_16Hu159</name>
</gene>
<evidence type="ECO:0000313" key="7">
    <source>
        <dbReference type="Proteomes" id="UP000198406"/>
    </source>
</evidence>
<evidence type="ECO:0000256" key="3">
    <source>
        <dbReference type="ARBA" id="ARBA00022478"/>
    </source>
</evidence>
<dbReference type="GO" id="GO:0003677">
    <property type="term" value="F:DNA binding"/>
    <property type="evidence" value="ECO:0007669"/>
    <property type="project" value="InterPro"/>
</dbReference>
<evidence type="ECO:0000256" key="1">
    <source>
        <dbReference type="ARBA" id="ARBA00004604"/>
    </source>
</evidence>
<comment type="subcellular location">
    <subcellularLocation>
        <location evidence="1">Nucleus</location>
        <location evidence="1">Nucleolus</location>
    </subcellularLocation>
</comment>
<evidence type="ECO:0000256" key="5">
    <source>
        <dbReference type="ARBA" id="ARBA00023242"/>
    </source>
</evidence>
<sequence>MKHITFFQMHTSLIRFRGNIPFTNSSMNDTENGNKMKQKQLLIEVADASDGPLVSSFPGGLPSTEAKFVWKKYNQRHILVGKDDSCRYYGQEEPSRSRLVIALYDKRNHTLTCHMAANEGQVYALQQQVINYETNITVDPTSNVFQEFGSSKKKRALQSQQANRIHSDQILGKAGTLTKMVVDNENLAESNRKAIQEQKERNQNTEVNDPAPAVSLAVQEATNAWRSAFLPNHANPNADTPTKVYTPENMAGPEAWSQVIRVVDACFHEEDPAAALQKSKSSDTWQFSSLRELKSPETFRGSHIIECCGAIILAEFWNFDDVSSGTKGRLLYVESKPGPLQASPIALISMGRRLLDVQATSVLC</sequence>
<keyword evidence="5" id="KW-0539">Nucleus</keyword>
<keyword evidence="4" id="KW-0804">Transcription</keyword>
<dbReference type="Proteomes" id="UP000198406">
    <property type="component" value="Unassembled WGS sequence"/>
</dbReference>
<comment type="similarity">
    <text evidence="2">Belongs to the eukaryotic RPA49/POLR1E RNA polymerase subunit family.</text>
</comment>
<name>A0A1Z5KTP6_FISSO</name>
<dbReference type="GO" id="GO:0005730">
    <property type="term" value="C:nucleolus"/>
    <property type="evidence" value="ECO:0007669"/>
    <property type="project" value="UniProtKB-SubCell"/>
</dbReference>